<evidence type="ECO:0000313" key="2">
    <source>
        <dbReference type="EMBL" id="AKO66238.1"/>
    </source>
</evidence>
<protein>
    <recommendedName>
        <fullName evidence="1">Pyridoxamine 5'-phosphate oxidase Alr4036 family FMN-binding domain-containing protein</fullName>
    </recommendedName>
</protein>
<dbReference type="Pfam" id="PF12766">
    <property type="entry name" value="Pyridox_oxase_2"/>
    <property type="match status" value="1"/>
</dbReference>
<keyword evidence="3" id="KW-1185">Reference proteome</keyword>
<name>A0A0H4J398_9PROT</name>
<evidence type="ECO:0000259" key="1">
    <source>
        <dbReference type="Pfam" id="PF12766"/>
    </source>
</evidence>
<accession>A0A0H4J398</accession>
<dbReference type="InterPro" id="IPR024624">
    <property type="entry name" value="Pyridox_Oxase_Alr4036_FMN-bd"/>
</dbReference>
<dbReference type="EMBL" id="CP011002">
    <property type="protein sequence ID" value="AKO66238.1"/>
    <property type="molecule type" value="Genomic_DNA"/>
</dbReference>
<dbReference type="GO" id="GO:0010181">
    <property type="term" value="F:FMN binding"/>
    <property type="evidence" value="ECO:0007669"/>
    <property type="project" value="InterPro"/>
</dbReference>
<dbReference type="InterPro" id="IPR012349">
    <property type="entry name" value="Split_barrel_FMN-bd"/>
</dbReference>
<sequence length="176" mass="20656">MNLVNFIDSAIKLIQRGVVDRKSFFRHPVLASTDEQNIFQRIVVMREFDFEKKSIVIFTDSKSQKVGQILNHPECSLLFWDPRKKLQISVQSKSHIEIDSSHYWSKINDRQQKDYTVNPPPKSEIKAHDDYEFSDQNRFTVINLTFKSMDVLQLSDQGHIRATHDFENNSQSWVSP</sequence>
<proteinExistence type="predicted"/>
<reference evidence="2 3" key="1">
    <citation type="submission" date="2015-03" db="EMBL/GenBank/DDBJ databases">
        <title>Comparative analysis of the OM43 clade including a novel species from Red Sea uncovers genomic and metabolic diversity among marine methylotrophs.</title>
        <authorList>
            <person name="Jimenez-Infante F."/>
            <person name="Ngugi D.K."/>
            <person name="Vinu M."/>
            <person name="Alam I."/>
            <person name="Kamau A."/>
            <person name="Blom J."/>
            <person name="Bajic V.B."/>
            <person name="Stingl U."/>
        </authorList>
    </citation>
    <scope>NUCLEOTIDE SEQUENCE [LARGE SCALE GENOMIC DNA]</scope>
    <source>
        <strain evidence="2 3">MBRSH7</strain>
    </source>
</reference>
<dbReference type="SUPFAM" id="SSF50475">
    <property type="entry name" value="FMN-binding split barrel"/>
    <property type="match status" value="1"/>
</dbReference>
<evidence type="ECO:0000313" key="3">
    <source>
        <dbReference type="Proteomes" id="UP000066549"/>
    </source>
</evidence>
<dbReference type="AlphaFoldDB" id="A0A0H4J398"/>
<dbReference type="Proteomes" id="UP000066549">
    <property type="component" value="Chromosome"/>
</dbReference>
<dbReference type="OrthoDB" id="5120525at2"/>
<gene>
    <name evidence="2" type="ORF">VI33_06090</name>
</gene>
<dbReference type="Gene3D" id="2.30.110.10">
    <property type="entry name" value="Electron Transport, Fmn-binding Protein, Chain A"/>
    <property type="match status" value="1"/>
</dbReference>
<feature type="domain" description="Pyridoxamine 5'-phosphate oxidase Alr4036 family FMN-binding" evidence="1">
    <location>
        <begin position="25"/>
        <end position="93"/>
    </location>
</feature>
<organism evidence="2 3">
    <name type="scientific">Methylophilales bacterium MBRS-H7</name>
    <dbReference type="NCBI Taxonomy" id="1623450"/>
    <lineage>
        <taxon>Bacteria</taxon>
        <taxon>Pseudomonadati</taxon>
        <taxon>Pseudomonadota</taxon>
        <taxon>Betaproteobacteria</taxon>
        <taxon>Nitrosomonadales</taxon>
        <taxon>OM43 clade</taxon>
    </lineage>
</organism>